<proteinExistence type="predicted"/>
<reference evidence="3" key="1">
    <citation type="journal article" date="2010" name="Nature">
        <title>The Dynamic genome of Hydra.</title>
        <authorList>
            <person name="Chapman J.A."/>
            <person name="Kirkness E.F."/>
            <person name="Simakov O."/>
            <person name="Hampson S.E."/>
            <person name="Mitros T."/>
            <person name="Weinmaier T."/>
            <person name="Rattei T."/>
            <person name="Balasubramanian P.G."/>
            <person name="Borman J."/>
            <person name="Busam D."/>
            <person name="Disbennett K."/>
            <person name="Pfannkoch C."/>
            <person name="Sumin N."/>
            <person name="Sutton G."/>
            <person name="Viswanathan L."/>
            <person name="Walenz B."/>
            <person name="Goodstein D.M."/>
            <person name="Hellsten U."/>
            <person name="Kawashima T."/>
            <person name="Prochnik S.E."/>
            <person name="Putnam N.H."/>
            <person name="Shu S."/>
            <person name="Blumberg B."/>
            <person name="Dana C.E."/>
            <person name="Gee L."/>
            <person name="Kibler D.F."/>
            <person name="Law L."/>
            <person name="Lindgens D."/>
            <person name="Martinez D.E."/>
            <person name="Peng J."/>
            <person name="Wigge P.A."/>
            <person name="Bertulat B."/>
            <person name="Guder C."/>
            <person name="Nakamura Y."/>
            <person name="Ozbek S."/>
            <person name="Watanabe H."/>
            <person name="Khalturin K."/>
            <person name="Hemmrich G."/>
            <person name="Franke A."/>
            <person name="Augustin R."/>
            <person name="Fraune S."/>
            <person name="Hayakawa E."/>
            <person name="Hayakawa S."/>
            <person name="Hirose M."/>
            <person name="Hwang J."/>
            <person name="Ikeo K."/>
            <person name="Nishimiya-Fujisawa C."/>
            <person name="Ogura A."/>
            <person name="Takahashi T."/>
            <person name="Steinmetz P.R."/>
            <person name="Zhang X."/>
            <person name="Aufschnaiter R."/>
            <person name="Eder M.K."/>
            <person name="Gorny A.K."/>
            <person name="Salvenmoser W."/>
            <person name="Heimberg A.M."/>
            <person name="Wheeler B.M."/>
            <person name="Peterson K.J."/>
            <person name="Boettger A."/>
            <person name="Tischler P."/>
            <person name="Wolf A."/>
            <person name="Gojobori T."/>
            <person name="Remington K.A."/>
            <person name="Strausberg R.L."/>
            <person name="Venter J."/>
            <person name="Technau U."/>
            <person name="Hobmayer B."/>
            <person name="Bosch T.C."/>
            <person name="Holstein T.W."/>
            <person name="Fujisawa T."/>
            <person name="Bode H.R."/>
            <person name="David C.N."/>
            <person name="Rokhsar D.S."/>
            <person name="Steele R.E."/>
        </authorList>
    </citation>
    <scope>NUCLEOTIDE SEQUENCE</scope>
</reference>
<dbReference type="EC" id="2.5.1.18" evidence="3"/>
<dbReference type="SUPFAM" id="SSF47616">
    <property type="entry name" value="GST C-terminal domain-like"/>
    <property type="match status" value="1"/>
</dbReference>
<feature type="domain" description="GST N-terminal" evidence="1">
    <location>
        <begin position="1"/>
        <end position="81"/>
    </location>
</feature>
<name>C9YCG3_CURXX</name>
<dbReference type="SFLD" id="SFLDG01150">
    <property type="entry name" value="Main.1:_Beta-like"/>
    <property type="match status" value="1"/>
</dbReference>
<dbReference type="CDD" id="cd03188">
    <property type="entry name" value="GST_C_Beta"/>
    <property type="match status" value="1"/>
</dbReference>
<dbReference type="InterPro" id="IPR004046">
    <property type="entry name" value="GST_C"/>
</dbReference>
<dbReference type="PROSITE" id="PS50404">
    <property type="entry name" value="GST_NTER"/>
    <property type="match status" value="1"/>
</dbReference>
<accession>C9YCG3</accession>
<dbReference type="SUPFAM" id="SSF52833">
    <property type="entry name" value="Thioredoxin-like"/>
    <property type="match status" value="1"/>
</dbReference>
<dbReference type="SFLD" id="SFLDS00019">
    <property type="entry name" value="Glutathione_Transferase_(cytos"/>
    <property type="match status" value="1"/>
</dbReference>
<dbReference type="InterPro" id="IPR036249">
    <property type="entry name" value="Thioredoxin-like_sf"/>
</dbReference>
<evidence type="ECO:0000313" key="3">
    <source>
        <dbReference type="EMBL" id="CBA30513.1"/>
    </source>
</evidence>
<dbReference type="PANTHER" id="PTHR44051:SF8">
    <property type="entry name" value="GLUTATHIONE S-TRANSFERASE GSTA"/>
    <property type="match status" value="1"/>
</dbReference>
<dbReference type="InterPro" id="IPR040079">
    <property type="entry name" value="Glutathione_S-Trfase"/>
</dbReference>
<dbReference type="Gene3D" id="3.40.30.10">
    <property type="entry name" value="Glutaredoxin"/>
    <property type="match status" value="1"/>
</dbReference>
<dbReference type="PANTHER" id="PTHR44051">
    <property type="entry name" value="GLUTATHIONE S-TRANSFERASE-RELATED"/>
    <property type="match status" value="1"/>
</dbReference>
<dbReference type="GO" id="GO:0004364">
    <property type="term" value="F:glutathione transferase activity"/>
    <property type="evidence" value="ECO:0007669"/>
    <property type="project" value="UniProtKB-EC"/>
</dbReference>
<feature type="domain" description="GST C-terminal" evidence="2">
    <location>
        <begin position="87"/>
        <end position="202"/>
    </location>
</feature>
<dbReference type="EMBL" id="FN543105">
    <property type="protein sequence ID" value="CBA30513.1"/>
    <property type="molecule type" value="Genomic_DNA"/>
</dbReference>
<dbReference type="PROSITE" id="PS50405">
    <property type="entry name" value="GST_CTER"/>
    <property type="match status" value="1"/>
</dbReference>
<evidence type="ECO:0000259" key="1">
    <source>
        <dbReference type="PROSITE" id="PS50404"/>
    </source>
</evidence>
<dbReference type="SFLD" id="SFLDG00358">
    <property type="entry name" value="Main_(cytGST)"/>
    <property type="match status" value="1"/>
</dbReference>
<dbReference type="AlphaFoldDB" id="C9YCG3"/>
<dbReference type="Pfam" id="PF00043">
    <property type="entry name" value="GST_C"/>
    <property type="match status" value="1"/>
</dbReference>
<organism evidence="3">
    <name type="scientific">Curvibacter symbiont subsp. Hydra magnipapillata</name>
    <dbReference type="NCBI Taxonomy" id="667019"/>
    <lineage>
        <taxon>Bacteria</taxon>
        <taxon>Pseudomonadati</taxon>
        <taxon>Pseudomonadota</taxon>
        <taxon>Betaproteobacteria</taxon>
        <taxon>Burkholderiales</taxon>
        <taxon>Comamonadaceae</taxon>
        <taxon>Curvibacter</taxon>
    </lineage>
</organism>
<dbReference type="Pfam" id="PF13409">
    <property type="entry name" value="GST_N_2"/>
    <property type="match status" value="1"/>
</dbReference>
<dbReference type="InterPro" id="IPR010987">
    <property type="entry name" value="Glutathione-S-Trfase_C-like"/>
</dbReference>
<gene>
    <name evidence="3" type="primary">gst</name>
    <name evidence="3" type="ORF">Csp_C23920</name>
</gene>
<dbReference type="CDD" id="cd03057">
    <property type="entry name" value="GST_N_Beta"/>
    <property type="match status" value="1"/>
</dbReference>
<dbReference type="Gene3D" id="1.20.1050.10">
    <property type="match status" value="1"/>
</dbReference>
<dbReference type="InterPro" id="IPR036282">
    <property type="entry name" value="Glutathione-S-Trfase_C_sf"/>
</dbReference>
<dbReference type="NCBIfam" id="NF007831">
    <property type="entry name" value="PRK10542.1"/>
    <property type="match status" value="1"/>
</dbReference>
<protein>
    <submittedName>
        <fullName evidence="3">Glutathione S-transferase</fullName>
        <ecNumber evidence="3">2.5.1.18</ecNumber>
    </submittedName>
</protein>
<keyword evidence="3" id="KW-0808">Transferase</keyword>
<evidence type="ECO:0000259" key="2">
    <source>
        <dbReference type="PROSITE" id="PS50405"/>
    </source>
</evidence>
<dbReference type="InterPro" id="IPR004045">
    <property type="entry name" value="Glutathione_S-Trfase_N"/>
</dbReference>
<sequence>MKLYYSQGACSLSPHIVMHEAGLAFEAIPAPTKTHQLPDGTDFYTINPLGYVPYLTLDDGRSLHEGPAIVQYLADLVPEKKLAPANGTFERYKLQEWLTFIGTELHKSFSPLFNPAAPDATKEQAKQTLAKRLAWVDSELAGKDYLLGEQFTVADAYLFTVTNWARIVKVDLSTFANLLAYRTRVSERPGVQAAMRAEGLLK</sequence>